<sequence length="354" mass="40790">MKQIILFTLFLFLTQSIYSQDFNFFEPKATIGGYGELHYNNEKIGDTPSKAIWDFHRFVLFFGYSWSEKWSFKSEVELEHNFVKNGQGELELEQAYVNYHHSDLFGFNAGIILPSIGLINEYHEPPLFFGTERPVYHNLIIPTTWFGSGASVYGNFKGFDYRLMLFETLNSDKFTLSQGIRGGRMKGYKTDASRFLYSARLDYLNIPGLKIGASFSFNNAKGDTTNVDVTIAEFHAKYEAHNLTAVFEFGNISYNSGELRASRGYYVDLGYNVASFFELNTKIIPFFRYSDINTAAETLSGGDNEKRYHFNEWMIGLNVKPIDNVVFKVDYSEQVRKLDDRKSKFINFGVGYMF</sequence>
<reference evidence="1" key="1">
    <citation type="journal article" date="2020" name="mSystems">
        <title>Genome- and Community-Level Interaction Insights into Carbon Utilization and Element Cycling Functions of Hydrothermarchaeota in Hydrothermal Sediment.</title>
        <authorList>
            <person name="Zhou Z."/>
            <person name="Liu Y."/>
            <person name="Xu W."/>
            <person name="Pan J."/>
            <person name="Luo Z.H."/>
            <person name="Li M."/>
        </authorList>
    </citation>
    <scope>NUCLEOTIDE SEQUENCE [LARGE SCALE GENOMIC DNA]</scope>
    <source>
        <strain evidence="1">SpSt-500</strain>
    </source>
</reference>
<gene>
    <name evidence="1" type="ORF">ENS56_03960</name>
</gene>
<organism evidence="1">
    <name type="scientific">Ignavibacterium album</name>
    <dbReference type="NCBI Taxonomy" id="591197"/>
    <lineage>
        <taxon>Bacteria</taxon>
        <taxon>Pseudomonadati</taxon>
        <taxon>Ignavibacteriota</taxon>
        <taxon>Ignavibacteria</taxon>
        <taxon>Ignavibacteriales</taxon>
        <taxon>Ignavibacteriaceae</taxon>
        <taxon>Ignavibacterium</taxon>
    </lineage>
</organism>
<protein>
    <submittedName>
        <fullName evidence="1">Uncharacterized protein</fullName>
    </submittedName>
</protein>
<dbReference type="InterPro" id="IPR023614">
    <property type="entry name" value="Porin_dom_sf"/>
</dbReference>
<dbReference type="SUPFAM" id="SSF56935">
    <property type="entry name" value="Porins"/>
    <property type="match status" value="1"/>
</dbReference>
<dbReference type="EMBL" id="DSVI01000004">
    <property type="protein sequence ID" value="HGT47165.1"/>
    <property type="molecule type" value="Genomic_DNA"/>
</dbReference>
<comment type="caution">
    <text evidence="1">The sequence shown here is derived from an EMBL/GenBank/DDBJ whole genome shotgun (WGS) entry which is preliminary data.</text>
</comment>
<name>A0A832DJ92_9BACT</name>
<dbReference type="Gene3D" id="2.40.160.10">
    <property type="entry name" value="Porin"/>
    <property type="match status" value="1"/>
</dbReference>
<accession>A0A832DJ92</accession>
<evidence type="ECO:0000313" key="1">
    <source>
        <dbReference type="EMBL" id="HGT47165.1"/>
    </source>
</evidence>
<proteinExistence type="predicted"/>
<dbReference type="AlphaFoldDB" id="A0A832DJ92"/>